<dbReference type="AlphaFoldDB" id="A0A972VV31"/>
<accession>A0A972VV31</accession>
<sequence length="215" mass="23414">MRIAIAGINHETNTYCRDQTTTVDFHQSRGERIFKSRGTGTSIGGALATCAELDIEVVPLLVVWAQPSGIVELATYQAFKAEILQRLAPQLPIDGIFLDLHGAGVVDGIHDLEGDLVQAIRDLVGPNTAIAATFDLHGNITTAMVEALDGTFACHQYPHIDLHWRAREAIELIRRMATEKLKPVSHVEKLPMLMPTTTPFSGIGKARLAIMLAAE</sequence>
<dbReference type="InterPro" id="IPR015995">
    <property type="entry name" value="MlrC_N"/>
</dbReference>
<dbReference type="Pfam" id="PF07364">
    <property type="entry name" value="DUF1485"/>
    <property type="match status" value="1"/>
</dbReference>
<evidence type="ECO:0000313" key="3">
    <source>
        <dbReference type="Proteomes" id="UP000754644"/>
    </source>
</evidence>
<feature type="domain" description="Microcystin LR degradation protein MlrC N-terminal" evidence="1">
    <location>
        <begin position="2"/>
        <end position="197"/>
    </location>
</feature>
<comment type="caution">
    <text evidence="2">The sequence shown here is derived from an EMBL/GenBank/DDBJ whole genome shotgun (WGS) entry which is preliminary data.</text>
</comment>
<proteinExistence type="predicted"/>
<evidence type="ECO:0000313" key="2">
    <source>
        <dbReference type="EMBL" id="NQV63819.1"/>
    </source>
</evidence>
<organism evidence="2 3">
    <name type="scientific">SAR86 cluster bacterium</name>
    <dbReference type="NCBI Taxonomy" id="2030880"/>
    <lineage>
        <taxon>Bacteria</taxon>
        <taxon>Pseudomonadati</taxon>
        <taxon>Pseudomonadota</taxon>
        <taxon>Gammaproteobacteria</taxon>
        <taxon>SAR86 cluster</taxon>
    </lineage>
</organism>
<name>A0A972VV31_9GAMM</name>
<dbReference type="EMBL" id="JABMOJ010000019">
    <property type="protein sequence ID" value="NQV63819.1"/>
    <property type="molecule type" value="Genomic_DNA"/>
</dbReference>
<feature type="non-terminal residue" evidence="2">
    <location>
        <position position="215"/>
    </location>
</feature>
<reference evidence="2" key="1">
    <citation type="submission" date="2020-05" db="EMBL/GenBank/DDBJ databases">
        <title>Sulfur intermediates as new biogeochemical hubs in an aquatic model microbial ecosystem.</title>
        <authorList>
            <person name="Vigneron A."/>
        </authorList>
    </citation>
    <scope>NUCLEOTIDE SEQUENCE</scope>
    <source>
        <strain evidence="2">Bin.250</strain>
    </source>
</reference>
<protein>
    <submittedName>
        <fullName evidence="2">M81 family metallopeptidase</fullName>
    </submittedName>
</protein>
<gene>
    <name evidence="2" type="ORF">HQ497_00515</name>
</gene>
<dbReference type="Proteomes" id="UP000754644">
    <property type="component" value="Unassembled WGS sequence"/>
</dbReference>
<evidence type="ECO:0000259" key="1">
    <source>
        <dbReference type="Pfam" id="PF07364"/>
    </source>
</evidence>